<reference evidence="2" key="1">
    <citation type="journal article" date="2018" name="Nat. Microbiol.">
        <title>Leveraging single-cell genomics to expand the fungal tree of life.</title>
        <authorList>
            <person name="Ahrendt S.R."/>
            <person name="Quandt C.A."/>
            <person name="Ciobanu D."/>
            <person name="Clum A."/>
            <person name="Salamov A."/>
            <person name="Andreopoulos B."/>
            <person name="Cheng J.F."/>
            <person name="Woyke T."/>
            <person name="Pelin A."/>
            <person name="Henrissat B."/>
            <person name="Reynolds N.K."/>
            <person name="Benny G.L."/>
            <person name="Smith M.E."/>
            <person name="James T.Y."/>
            <person name="Grigoriev I.V."/>
        </authorList>
    </citation>
    <scope>NUCLEOTIDE SEQUENCE [LARGE SCALE GENOMIC DNA]</scope>
</reference>
<dbReference type="AlphaFoldDB" id="A0A4P9W441"/>
<proteinExistence type="predicted"/>
<sequence length="139" mass="16026">RTLELPASLDSKRFLHSRATLKWTFAYHLKSDIAAHFFETSQRDLESAVEQLGEPLVGRIWKLLDKPDAAVDIAEIKQLLVDRAETVTRRRDMVLAETARGSREDCLLLYKGCWWREWGRVGLAMDHCKMIITPLNFGL</sequence>
<name>A0A4P9W441_9FUNG</name>
<evidence type="ECO:0000313" key="1">
    <source>
        <dbReference type="EMBL" id="RKO87109.1"/>
    </source>
</evidence>
<organism evidence="1 2">
    <name type="scientific">Blyttiomyces helicus</name>
    <dbReference type="NCBI Taxonomy" id="388810"/>
    <lineage>
        <taxon>Eukaryota</taxon>
        <taxon>Fungi</taxon>
        <taxon>Fungi incertae sedis</taxon>
        <taxon>Chytridiomycota</taxon>
        <taxon>Chytridiomycota incertae sedis</taxon>
        <taxon>Chytridiomycetes</taxon>
        <taxon>Chytridiomycetes incertae sedis</taxon>
        <taxon>Blyttiomyces</taxon>
    </lineage>
</organism>
<gene>
    <name evidence="1" type="ORF">BDK51DRAFT_27244</name>
</gene>
<dbReference type="Gene3D" id="1.20.120.1750">
    <property type="match status" value="1"/>
</dbReference>
<feature type="non-terminal residue" evidence="1">
    <location>
        <position position="1"/>
    </location>
</feature>
<dbReference type="Proteomes" id="UP000269721">
    <property type="component" value="Unassembled WGS sequence"/>
</dbReference>
<evidence type="ECO:0000313" key="2">
    <source>
        <dbReference type="Proteomes" id="UP000269721"/>
    </source>
</evidence>
<dbReference type="EMBL" id="KZ997676">
    <property type="protein sequence ID" value="RKO87109.1"/>
    <property type="molecule type" value="Genomic_DNA"/>
</dbReference>
<accession>A0A4P9W441</accession>
<protein>
    <submittedName>
        <fullName evidence="1">Uncharacterized protein</fullName>
    </submittedName>
</protein>
<keyword evidence="2" id="KW-1185">Reference proteome</keyword>